<comment type="subcellular location">
    <subcellularLocation>
        <location evidence="1">Cell membrane</location>
        <topology evidence="1">Multi-pass membrane protein</topology>
    </subcellularLocation>
</comment>
<dbReference type="Proteomes" id="UP000762676">
    <property type="component" value="Unassembled WGS sequence"/>
</dbReference>
<dbReference type="AlphaFoldDB" id="A0AAV4IZY6"/>
<dbReference type="PANTHER" id="PTHR14319:SF3">
    <property type="entry name" value="TRANSMEMBRANE PROTEIN-LIKE PROTEIN"/>
    <property type="match status" value="1"/>
</dbReference>
<evidence type="ECO:0000313" key="8">
    <source>
        <dbReference type="EMBL" id="GFS15253.1"/>
    </source>
</evidence>
<keyword evidence="4 7" id="KW-0812">Transmembrane</keyword>
<evidence type="ECO:0000256" key="1">
    <source>
        <dbReference type="ARBA" id="ARBA00004651"/>
    </source>
</evidence>
<comment type="caution">
    <text evidence="8">The sequence shown here is derived from an EMBL/GenBank/DDBJ whole genome shotgun (WGS) entry which is preliminary data.</text>
</comment>
<evidence type="ECO:0000256" key="7">
    <source>
        <dbReference type="SAM" id="Phobius"/>
    </source>
</evidence>
<evidence type="ECO:0000256" key="4">
    <source>
        <dbReference type="ARBA" id="ARBA00022692"/>
    </source>
</evidence>
<keyword evidence="9" id="KW-1185">Reference proteome</keyword>
<name>A0AAV4IZY6_9GAST</name>
<keyword evidence="6 7" id="KW-0472">Membrane</keyword>
<proteinExistence type="inferred from homology"/>
<keyword evidence="5 7" id="KW-1133">Transmembrane helix</keyword>
<dbReference type="Pfam" id="PF12036">
    <property type="entry name" value="DUF3522"/>
    <property type="match status" value="1"/>
</dbReference>
<dbReference type="GO" id="GO:0005886">
    <property type="term" value="C:plasma membrane"/>
    <property type="evidence" value="ECO:0007669"/>
    <property type="project" value="UniProtKB-SubCell"/>
</dbReference>
<feature type="transmembrane region" description="Helical" evidence="7">
    <location>
        <begin position="36"/>
        <end position="54"/>
    </location>
</feature>
<protein>
    <submittedName>
        <fullName evidence="8">Transmembrane protein 8A</fullName>
    </submittedName>
</protein>
<evidence type="ECO:0000313" key="9">
    <source>
        <dbReference type="Proteomes" id="UP000762676"/>
    </source>
</evidence>
<organism evidence="8 9">
    <name type="scientific">Elysia marginata</name>
    <dbReference type="NCBI Taxonomy" id="1093978"/>
    <lineage>
        <taxon>Eukaryota</taxon>
        <taxon>Metazoa</taxon>
        <taxon>Spiralia</taxon>
        <taxon>Lophotrochozoa</taxon>
        <taxon>Mollusca</taxon>
        <taxon>Gastropoda</taxon>
        <taxon>Heterobranchia</taxon>
        <taxon>Euthyneura</taxon>
        <taxon>Panpulmonata</taxon>
        <taxon>Sacoglossa</taxon>
        <taxon>Placobranchoidea</taxon>
        <taxon>Plakobranchidae</taxon>
        <taxon>Elysia</taxon>
    </lineage>
</organism>
<gene>
    <name evidence="8" type="ORF">ElyMa_003182500</name>
</gene>
<keyword evidence="3" id="KW-1003">Cell membrane</keyword>
<dbReference type="PANTHER" id="PTHR14319">
    <property type="entry name" value="FIVE-SPAN TRANSMEMBRANE PROTEIN M83"/>
    <property type="match status" value="1"/>
</dbReference>
<evidence type="ECO:0000256" key="5">
    <source>
        <dbReference type="ARBA" id="ARBA00022989"/>
    </source>
</evidence>
<dbReference type="InterPro" id="IPR021910">
    <property type="entry name" value="NGX6/PGAP6/MYMK"/>
</dbReference>
<comment type="similarity">
    <text evidence="2">Belongs to the TMEM8 family.</text>
</comment>
<feature type="transmembrane region" description="Helical" evidence="7">
    <location>
        <begin position="94"/>
        <end position="115"/>
    </location>
</feature>
<evidence type="ECO:0000256" key="6">
    <source>
        <dbReference type="ARBA" id="ARBA00023136"/>
    </source>
</evidence>
<sequence length="173" mass="19101">MCITDYDLLQMSDFFGSACSLWFTLVAMASIRKKHVAGLLQIVGVFGLFIIIVYDKSSLCVIAIPIFSGLATITCSWGVKMYRRKHLYPSWRRYVFYLVPGVVLAVIGGVSFAFLETESNYKYLHSLWHVCVALSIVLLLPPKSGGKGEICGVSESTVAMSQLPTVPFSEDVS</sequence>
<feature type="transmembrane region" description="Helical" evidence="7">
    <location>
        <begin position="60"/>
        <end position="82"/>
    </location>
</feature>
<evidence type="ECO:0000256" key="2">
    <source>
        <dbReference type="ARBA" id="ARBA00005542"/>
    </source>
</evidence>
<evidence type="ECO:0000256" key="3">
    <source>
        <dbReference type="ARBA" id="ARBA00022475"/>
    </source>
</evidence>
<dbReference type="EMBL" id="BMAT01006573">
    <property type="protein sequence ID" value="GFS15253.1"/>
    <property type="molecule type" value="Genomic_DNA"/>
</dbReference>
<feature type="transmembrane region" description="Helical" evidence="7">
    <location>
        <begin position="14"/>
        <end position="31"/>
    </location>
</feature>
<accession>A0AAV4IZY6</accession>
<reference evidence="8 9" key="1">
    <citation type="journal article" date="2021" name="Elife">
        <title>Chloroplast acquisition without the gene transfer in kleptoplastic sea slugs, Plakobranchus ocellatus.</title>
        <authorList>
            <person name="Maeda T."/>
            <person name="Takahashi S."/>
            <person name="Yoshida T."/>
            <person name="Shimamura S."/>
            <person name="Takaki Y."/>
            <person name="Nagai Y."/>
            <person name="Toyoda A."/>
            <person name="Suzuki Y."/>
            <person name="Arimoto A."/>
            <person name="Ishii H."/>
            <person name="Satoh N."/>
            <person name="Nishiyama T."/>
            <person name="Hasebe M."/>
            <person name="Maruyama T."/>
            <person name="Minagawa J."/>
            <person name="Obokata J."/>
            <person name="Shigenobu S."/>
        </authorList>
    </citation>
    <scope>NUCLEOTIDE SEQUENCE [LARGE SCALE GENOMIC DNA]</scope>
</reference>